<organism evidence="1 2">
    <name type="scientific">Caballeronia sordidicola</name>
    <name type="common">Burkholderia sordidicola</name>
    <dbReference type="NCBI Taxonomy" id="196367"/>
    <lineage>
        <taxon>Bacteria</taxon>
        <taxon>Pseudomonadati</taxon>
        <taxon>Pseudomonadota</taxon>
        <taxon>Betaproteobacteria</taxon>
        <taxon>Burkholderiales</taxon>
        <taxon>Burkholderiaceae</taxon>
        <taxon>Caballeronia</taxon>
    </lineage>
</organism>
<proteinExistence type="predicted"/>
<gene>
    <name evidence="1" type="ORF">BSU04_02415</name>
</gene>
<dbReference type="Proteomes" id="UP000214720">
    <property type="component" value="Unassembled WGS sequence"/>
</dbReference>
<sequence>MGRAGDKTRAALPSSWCVAETVATMENANAARSFAKRQADTVPGT</sequence>
<evidence type="ECO:0000313" key="2">
    <source>
        <dbReference type="Proteomes" id="UP000214720"/>
    </source>
</evidence>
<comment type="caution">
    <text evidence="1">The sequence shown here is derived from an EMBL/GenBank/DDBJ whole genome shotgun (WGS) entry which is preliminary data.</text>
</comment>
<evidence type="ECO:0000313" key="1">
    <source>
        <dbReference type="EMBL" id="OXC80319.1"/>
    </source>
</evidence>
<protein>
    <submittedName>
        <fullName evidence="1">Uncharacterized protein</fullName>
    </submittedName>
</protein>
<dbReference type="AlphaFoldDB" id="A0A226XB34"/>
<name>A0A226XB34_CABSO</name>
<accession>A0A226XB34</accession>
<dbReference type="EMBL" id="MTHB01000022">
    <property type="protein sequence ID" value="OXC80319.1"/>
    <property type="molecule type" value="Genomic_DNA"/>
</dbReference>
<reference evidence="2" key="1">
    <citation type="submission" date="2017-01" db="EMBL/GenBank/DDBJ databases">
        <title>Genome Analysis of Deinococcus marmoris KOPRI26562.</title>
        <authorList>
            <person name="Kim J.H."/>
            <person name="Oh H.-M."/>
        </authorList>
    </citation>
    <scope>NUCLEOTIDE SEQUENCE [LARGE SCALE GENOMIC DNA]</scope>
    <source>
        <strain evidence="2">PAMC 26633</strain>
    </source>
</reference>